<feature type="transmembrane region" description="Helical" evidence="3">
    <location>
        <begin position="12"/>
        <end position="29"/>
    </location>
</feature>
<dbReference type="InterPro" id="IPR051201">
    <property type="entry name" value="Chloro_Bact_Ser_Proteases"/>
</dbReference>
<dbReference type="STRING" id="1229521.D791_03990"/>
<evidence type="ECO:0000313" key="6">
    <source>
        <dbReference type="Proteomes" id="UP000019464"/>
    </source>
</evidence>
<evidence type="ECO:0000256" key="2">
    <source>
        <dbReference type="ARBA" id="ARBA00022801"/>
    </source>
</evidence>
<dbReference type="Gene3D" id="2.60.200.20">
    <property type="match status" value="1"/>
</dbReference>
<dbReference type="InterPro" id="IPR008984">
    <property type="entry name" value="SMAD_FHA_dom_sf"/>
</dbReference>
<dbReference type="OrthoDB" id="9758917at2"/>
<gene>
    <name evidence="5" type="primary">hhoA</name>
    <name evidence="5" type="ORF">D791_03990</name>
</gene>
<dbReference type="InterPro" id="IPR000253">
    <property type="entry name" value="FHA_dom"/>
</dbReference>
<organism evidence="5 6">
    <name type="scientific">Nitrincola nitratireducens</name>
    <dbReference type="NCBI Taxonomy" id="1229521"/>
    <lineage>
        <taxon>Bacteria</taxon>
        <taxon>Pseudomonadati</taxon>
        <taxon>Pseudomonadota</taxon>
        <taxon>Gammaproteobacteria</taxon>
        <taxon>Oceanospirillales</taxon>
        <taxon>Oceanospirillaceae</taxon>
        <taxon>Nitrincola</taxon>
    </lineage>
</organism>
<accession>W9UPQ7</accession>
<dbReference type="Gene3D" id="2.40.10.120">
    <property type="match status" value="1"/>
</dbReference>
<reference evidence="6" key="1">
    <citation type="submission" date="2012-11" db="EMBL/GenBank/DDBJ databases">
        <authorList>
            <person name="Singh A."/>
            <person name="Pinnaka A.K."/>
            <person name="Vaidya B."/>
        </authorList>
    </citation>
    <scope>NUCLEOTIDE SEQUENCE [LARGE SCALE GENOMIC DNA]</scope>
    <source>
        <strain evidence="6">AK23</strain>
    </source>
</reference>
<dbReference type="GO" id="GO:0006508">
    <property type="term" value="P:proteolysis"/>
    <property type="evidence" value="ECO:0007669"/>
    <property type="project" value="UniProtKB-KW"/>
</dbReference>
<keyword evidence="2" id="KW-0378">Hydrolase</keyword>
<proteinExistence type="predicted"/>
<dbReference type="CDD" id="cd00060">
    <property type="entry name" value="FHA"/>
    <property type="match status" value="1"/>
</dbReference>
<dbReference type="PROSITE" id="PS50006">
    <property type="entry name" value="FHA_DOMAIN"/>
    <property type="match status" value="1"/>
</dbReference>
<dbReference type="InterPro" id="IPR009003">
    <property type="entry name" value="Peptidase_S1_PA"/>
</dbReference>
<keyword evidence="3" id="KW-0812">Transmembrane</keyword>
<dbReference type="RefSeq" id="WP_036514788.1">
    <property type="nucleotide sequence ID" value="NZ_AONB01000036.1"/>
</dbReference>
<evidence type="ECO:0000256" key="1">
    <source>
        <dbReference type="ARBA" id="ARBA00022670"/>
    </source>
</evidence>
<dbReference type="Pfam" id="PF00498">
    <property type="entry name" value="FHA"/>
    <property type="match status" value="1"/>
</dbReference>
<name>W9UPQ7_9GAMM</name>
<dbReference type="SUPFAM" id="SSF50494">
    <property type="entry name" value="Trypsin-like serine proteases"/>
    <property type="match status" value="1"/>
</dbReference>
<dbReference type="AlphaFoldDB" id="W9UPQ7"/>
<evidence type="ECO:0000313" key="5">
    <source>
        <dbReference type="EMBL" id="EXJ09084.1"/>
    </source>
</evidence>
<keyword evidence="3" id="KW-1133">Transmembrane helix</keyword>
<evidence type="ECO:0000256" key="3">
    <source>
        <dbReference type="SAM" id="Phobius"/>
    </source>
</evidence>
<protein>
    <submittedName>
        <fullName evidence="5">Putative serine protease HhoA</fullName>
    </submittedName>
</protein>
<keyword evidence="3" id="KW-0472">Membrane</keyword>
<dbReference type="SUPFAM" id="SSF49879">
    <property type="entry name" value="SMAD/FHA domain"/>
    <property type="match status" value="1"/>
</dbReference>
<dbReference type="Proteomes" id="UP000019464">
    <property type="component" value="Unassembled WGS sequence"/>
</dbReference>
<dbReference type="InterPro" id="IPR001940">
    <property type="entry name" value="Peptidase_S1C"/>
</dbReference>
<reference evidence="5 6" key="2">
    <citation type="journal article" date="2015" name="Syst. Appl. Microbiol.">
        <title>Nitrincola nitratireducens sp. nov. isolated from a haloalkaline crater lake.</title>
        <authorList>
            <person name="Singh A."/>
            <person name="Vaidya B."/>
            <person name="Tanuku N.R."/>
            <person name="Pinnaka A.K."/>
        </authorList>
    </citation>
    <scope>NUCLEOTIDE SEQUENCE [LARGE SCALE GENOMIC DNA]</scope>
    <source>
        <strain evidence="5 6">AK23</strain>
    </source>
</reference>
<dbReference type="Pfam" id="PF13365">
    <property type="entry name" value="Trypsin_2"/>
    <property type="match status" value="1"/>
</dbReference>
<feature type="domain" description="FHA" evidence="4">
    <location>
        <begin position="366"/>
        <end position="416"/>
    </location>
</feature>
<dbReference type="EMBL" id="AONB01000036">
    <property type="protein sequence ID" value="EXJ09084.1"/>
    <property type="molecule type" value="Genomic_DNA"/>
</dbReference>
<comment type="caution">
    <text evidence="5">The sequence shown here is derived from an EMBL/GenBank/DDBJ whole genome shotgun (WGS) entry which is preliminary data.</text>
</comment>
<keyword evidence="6" id="KW-1185">Reference proteome</keyword>
<dbReference type="GO" id="GO:0004252">
    <property type="term" value="F:serine-type endopeptidase activity"/>
    <property type="evidence" value="ECO:0007669"/>
    <property type="project" value="InterPro"/>
</dbReference>
<dbReference type="SMART" id="SM00240">
    <property type="entry name" value="FHA"/>
    <property type="match status" value="1"/>
</dbReference>
<evidence type="ECO:0000259" key="4">
    <source>
        <dbReference type="PROSITE" id="PS50006"/>
    </source>
</evidence>
<dbReference type="PANTHER" id="PTHR43343">
    <property type="entry name" value="PEPTIDASE S12"/>
    <property type="match status" value="1"/>
</dbReference>
<dbReference type="PANTHER" id="PTHR43343:SF3">
    <property type="entry name" value="PROTEASE DO-LIKE 8, CHLOROPLASTIC"/>
    <property type="match status" value="1"/>
</dbReference>
<keyword evidence="1 5" id="KW-0645">Protease</keyword>
<dbReference type="PRINTS" id="PR00834">
    <property type="entry name" value="PROTEASES2C"/>
</dbReference>
<sequence length="444" mass="49397">MRQISALAHTSFLIRALMILTAHFFMGFSSPTYSVSFDVEETDKKVVRILLIDPNGGAGSGSGVILTQDGYILTNHHVVQFNNEHVQPGRKVHVLQKGIDGHRDFIEGVVKAVDIHSDLALIKIDKRGLSHISISFSAPLKASTVYAFGFPGVADQIIGSMIDDLNDIQPNFIETTLTQGVISRQVSSRMSDNLQERSWYQHSAAIHSGNSGGPLLNNCGELVGINTFGHKDGVAALYFSSTLTYITKFLNDSGVSFTQSTEPCSHAFITQSLNSLPAWLIALIIVLIVLFLITIFFAIKQPKTIIEKVFEPYTEWNRRKNKENNGYSNGGVIIEKPTDQPVWKLFSPIENSILHTFNTLSNDSSWLIGRDSSLVDIRINDSTVSKAHLNLFYCNDCFFIEDINSTNGTRINGTKIEKFCLVRVDENTRIHLGNYELILKRDAE</sequence>
<feature type="transmembrane region" description="Helical" evidence="3">
    <location>
        <begin position="278"/>
        <end position="299"/>
    </location>
</feature>